<dbReference type="STRING" id="686832.A0A0C2Z6S1"/>
<keyword evidence="4" id="KW-1185">Reference proteome</keyword>
<feature type="region of interest" description="Disordered" evidence="1">
    <location>
        <begin position="156"/>
        <end position="188"/>
    </location>
</feature>
<dbReference type="EMBL" id="KN831768">
    <property type="protein sequence ID" value="KIM48862.1"/>
    <property type="molecule type" value="Genomic_DNA"/>
</dbReference>
<reference evidence="3 4" key="1">
    <citation type="submission" date="2014-04" db="EMBL/GenBank/DDBJ databases">
        <authorList>
            <consortium name="DOE Joint Genome Institute"/>
            <person name="Kuo A."/>
            <person name="Gay G."/>
            <person name="Dore J."/>
            <person name="Kohler A."/>
            <person name="Nagy L.G."/>
            <person name="Floudas D."/>
            <person name="Copeland A."/>
            <person name="Barry K.W."/>
            <person name="Cichocki N."/>
            <person name="Veneault-Fourrey C."/>
            <person name="LaButti K."/>
            <person name="Lindquist E.A."/>
            <person name="Lipzen A."/>
            <person name="Lundell T."/>
            <person name="Morin E."/>
            <person name="Murat C."/>
            <person name="Sun H."/>
            <person name="Tunlid A."/>
            <person name="Henrissat B."/>
            <person name="Grigoriev I.V."/>
            <person name="Hibbett D.S."/>
            <person name="Martin F."/>
            <person name="Nordberg H.P."/>
            <person name="Cantor M.N."/>
            <person name="Hua S.X."/>
        </authorList>
    </citation>
    <scope>NUCLEOTIDE SEQUENCE [LARGE SCALE GENOMIC DNA]</scope>
    <source>
        <strain evidence="4">h7</strain>
    </source>
</reference>
<accession>A0A0C2Z6S1</accession>
<feature type="domain" description="NYN" evidence="2">
    <location>
        <begin position="4"/>
        <end position="140"/>
    </location>
</feature>
<proteinExistence type="predicted"/>
<dbReference type="GO" id="GO:1905762">
    <property type="term" value="F:CCR4-NOT complex binding"/>
    <property type="evidence" value="ECO:0007669"/>
    <property type="project" value="TreeGrafter"/>
</dbReference>
<gene>
    <name evidence="3" type="ORF">M413DRAFT_438036</name>
</gene>
<feature type="compositionally biased region" description="Basic and acidic residues" evidence="1">
    <location>
        <begin position="166"/>
        <end position="181"/>
    </location>
</feature>
<organism evidence="3 4">
    <name type="scientific">Hebeloma cylindrosporum</name>
    <dbReference type="NCBI Taxonomy" id="76867"/>
    <lineage>
        <taxon>Eukaryota</taxon>
        <taxon>Fungi</taxon>
        <taxon>Dikarya</taxon>
        <taxon>Basidiomycota</taxon>
        <taxon>Agaricomycotina</taxon>
        <taxon>Agaricomycetes</taxon>
        <taxon>Agaricomycetidae</taxon>
        <taxon>Agaricales</taxon>
        <taxon>Agaricineae</taxon>
        <taxon>Hymenogastraceae</taxon>
        <taxon>Hebeloma</taxon>
    </lineage>
</organism>
<dbReference type="GO" id="GO:0005777">
    <property type="term" value="C:peroxisome"/>
    <property type="evidence" value="ECO:0007669"/>
    <property type="project" value="InterPro"/>
</dbReference>
<dbReference type="GO" id="GO:0004540">
    <property type="term" value="F:RNA nuclease activity"/>
    <property type="evidence" value="ECO:0007669"/>
    <property type="project" value="InterPro"/>
</dbReference>
<dbReference type="AlphaFoldDB" id="A0A0C2Z6S1"/>
<sequence length="482" mass="52177">MQDVAVFWDYENCPAPANASGYSIVNNIRSLAQSYGSIKTLKAYLGITEQPPLRTLSLRSEFQSSGVSLVDCPHNGRKDVADKMMMVDMLAYAIDNPAPSTLVLISGDRDFAYALSILRLRRYQVVLVTLSTAHPSLTSQASICFDWLNDILDIQKSPPGQSTSESHVERGRAASFREKPWEIPPLRPNIPSHTVGQVDLDGRNEESSCFLQYSPKKAQRKPPLVSGISAPACTGLESIRNNQTYVAISSQIHHPPSYGHPLSQNPMSPLTNASINEVASTVGAPDTRDPLLSADNFVSSNICATENSPIKSQMDNGTFLFQREFRTPLISPSLRPASAPSLLPSPPITDNLASTLTSPASHPLRPHFATVDDPALPSIAVAEQVHPDRGSAAIPSSSATLVPPTFIVLVNILQAYRLKGDLRPRRAVVGDKLSKQVFKAAGVKKFSQYSALAEQKGIVQLGGESGKAWIALEPPFHNIPCT</sequence>
<dbReference type="PANTHER" id="PTHR14379">
    <property type="entry name" value="LIMKAIN B LKAP"/>
    <property type="match status" value="1"/>
</dbReference>
<dbReference type="PANTHER" id="PTHR14379:SF3">
    <property type="entry name" value="MEIOSIS REGULATOR AND MRNA STABILITY FACTOR 1"/>
    <property type="match status" value="1"/>
</dbReference>
<dbReference type="Proteomes" id="UP000053424">
    <property type="component" value="Unassembled WGS sequence"/>
</dbReference>
<evidence type="ECO:0000313" key="4">
    <source>
        <dbReference type="Proteomes" id="UP000053424"/>
    </source>
</evidence>
<dbReference type="InterPro" id="IPR021139">
    <property type="entry name" value="NYN"/>
</dbReference>
<name>A0A0C2Z6S1_HEBCY</name>
<reference evidence="4" key="2">
    <citation type="submission" date="2015-01" db="EMBL/GenBank/DDBJ databases">
        <title>Evolutionary Origins and Diversification of the Mycorrhizal Mutualists.</title>
        <authorList>
            <consortium name="DOE Joint Genome Institute"/>
            <consortium name="Mycorrhizal Genomics Consortium"/>
            <person name="Kohler A."/>
            <person name="Kuo A."/>
            <person name="Nagy L.G."/>
            <person name="Floudas D."/>
            <person name="Copeland A."/>
            <person name="Barry K.W."/>
            <person name="Cichocki N."/>
            <person name="Veneault-Fourrey C."/>
            <person name="LaButti K."/>
            <person name="Lindquist E.A."/>
            <person name="Lipzen A."/>
            <person name="Lundell T."/>
            <person name="Morin E."/>
            <person name="Murat C."/>
            <person name="Riley R."/>
            <person name="Ohm R."/>
            <person name="Sun H."/>
            <person name="Tunlid A."/>
            <person name="Henrissat B."/>
            <person name="Grigoriev I.V."/>
            <person name="Hibbett D.S."/>
            <person name="Martin F."/>
        </authorList>
    </citation>
    <scope>NUCLEOTIDE SEQUENCE [LARGE SCALE GENOMIC DNA]</scope>
    <source>
        <strain evidence="4">h7</strain>
    </source>
</reference>
<dbReference type="OrthoDB" id="549353at2759"/>
<dbReference type="Pfam" id="PF01936">
    <property type="entry name" value="NYN"/>
    <property type="match status" value="1"/>
</dbReference>
<dbReference type="CDD" id="cd10910">
    <property type="entry name" value="PIN_limkain_b1_N_like"/>
    <property type="match status" value="1"/>
</dbReference>
<dbReference type="GO" id="GO:0010468">
    <property type="term" value="P:regulation of gene expression"/>
    <property type="evidence" value="ECO:0007669"/>
    <property type="project" value="InterPro"/>
</dbReference>
<dbReference type="InterPro" id="IPR024768">
    <property type="entry name" value="Marf1"/>
</dbReference>
<evidence type="ECO:0000259" key="2">
    <source>
        <dbReference type="Pfam" id="PF01936"/>
    </source>
</evidence>
<dbReference type="HOGENOM" id="CLU_019899_1_0_1"/>
<dbReference type="Gene3D" id="3.40.50.1010">
    <property type="entry name" value="5'-nuclease"/>
    <property type="match status" value="1"/>
</dbReference>
<evidence type="ECO:0000313" key="3">
    <source>
        <dbReference type="EMBL" id="KIM48862.1"/>
    </source>
</evidence>
<protein>
    <recommendedName>
        <fullName evidence="2">NYN domain-containing protein</fullName>
    </recommendedName>
</protein>
<evidence type="ECO:0000256" key="1">
    <source>
        <dbReference type="SAM" id="MobiDB-lite"/>
    </source>
</evidence>